<organism evidence="1">
    <name type="scientific">Cyanothece sp. (strain PCC 7425 / ATCC 29141)</name>
    <dbReference type="NCBI Taxonomy" id="395961"/>
    <lineage>
        <taxon>Bacteria</taxon>
        <taxon>Bacillati</taxon>
        <taxon>Cyanobacteriota</taxon>
        <taxon>Cyanophyceae</taxon>
        <taxon>Gomontiellales</taxon>
        <taxon>Cyanothecaceae</taxon>
        <taxon>Cyanothece</taxon>
    </lineage>
</organism>
<dbReference type="AlphaFoldDB" id="B8HPW3"/>
<sequence length="61" mass="7064">MSDQLYSLWENIMRALHALELSIQYLSEAVARIFAPNHDHYPATGIIPFSGEPFKKSRWTD</sequence>
<name>B8HPW3_CYAP4</name>
<dbReference type="HOGENOM" id="CLU_207600_0_0_3"/>
<protein>
    <submittedName>
        <fullName evidence="1">Uncharacterized protein</fullName>
    </submittedName>
</protein>
<dbReference type="KEGG" id="cyn:Cyan7425_3347"/>
<dbReference type="EMBL" id="CP001344">
    <property type="protein sequence ID" value="ACL45672.1"/>
    <property type="molecule type" value="Genomic_DNA"/>
</dbReference>
<reference evidence="1" key="1">
    <citation type="submission" date="2009-01" db="EMBL/GenBank/DDBJ databases">
        <title>Complete sequence of chromosome Cyanothece sp. PCC 7425.</title>
        <authorList>
            <consortium name="US DOE Joint Genome Institute"/>
            <person name="Lucas S."/>
            <person name="Copeland A."/>
            <person name="Lapidus A."/>
            <person name="Glavina del Rio T."/>
            <person name="Dalin E."/>
            <person name="Tice H."/>
            <person name="Bruce D."/>
            <person name="Goodwin L."/>
            <person name="Pitluck S."/>
            <person name="Sims D."/>
            <person name="Meineke L."/>
            <person name="Brettin T."/>
            <person name="Detter J.C."/>
            <person name="Han C."/>
            <person name="Larimer F."/>
            <person name="Land M."/>
            <person name="Hauser L."/>
            <person name="Kyrpides N."/>
            <person name="Ovchinnikova G."/>
            <person name="Liberton M."/>
            <person name="Stoeckel J."/>
            <person name="Banerjee A."/>
            <person name="Singh A."/>
            <person name="Page L."/>
            <person name="Sato H."/>
            <person name="Zhao L."/>
            <person name="Sherman L."/>
            <person name="Pakrasi H."/>
            <person name="Richardson P."/>
        </authorList>
    </citation>
    <scope>NUCLEOTIDE SEQUENCE</scope>
    <source>
        <strain evidence="1">PCC 7425</strain>
    </source>
</reference>
<evidence type="ECO:0000313" key="1">
    <source>
        <dbReference type="EMBL" id="ACL45672.1"/>
    </source>
</evidence>
<gene>
    <name evidence="1" type="ordered locus">Cyan7425_3347</name>
</gene>
<accession>B8HPW3</accession>
<proteinExistence type="predicted"/>